<evidence type="ECO:0008006" key="3">
    <source>
        <dbReference type="Google" id="ProtNLM"/>
    </source>
</evidence>
<sequence length="83" mass="9780">MAQNPFRHFKTPREIIQPAMMMHGCLSLSLRNVEGPLHERGIDICYKNVRLWVDRFGPAFTDQVQSLRSAYLCQQSHWQWHLG</sequence>
<dbReference type="Proteomes" id="UP000634004">
    <property type="component" value="Unassembled WGS sequence"/>
</dbReference>
<keyword evidence="2" id="KW-1185">Reference proteome</keyword>
<dbReference type="EMBL" id="BMZH01000025">
    <property type="protein sequence ID" value="GHB05264.1"/>
    <property type="molecule type" value="Genomic_DNA"/>
</dbReference>
<reference evidence="1" key="1">
    <citation type="journal article" date="2014" name="Int. J. Syst. Evol. Microbiol.">
        <title>Complete genome sequence of Corynebacterium casei LMG S-19264T (=DSM 44701T), isolated from a smear-ripened cheese.</title>
        <authorList>
            <consortium name="US DOE Joint Genome Institute (JGI-PGF)"/>
            <person name="Walter F."/>
            <person name="Albersmeier A."/>
            <person name="Kalinowski J."/>
            <person name="Ruckert C."/>
        </authorList>
    </citation>
    <scope>NUCLEOTIDE SEQUENCE</scope>
    <source>
        <strain evidence="1">KCTC 32513</strain>
    </source>
</reference>
<proteinExistence type="predicted"/>
<protein>
    <recommendedName>
        <fullName evidence="3">Transposase</fullName>
    </recommendedName>
</protein>
<evidence type="ECO:0000313" key="1">
    <source>
        <dbReference type="EMBL" id="GHB05264.1"/>
    </source>
</evidence>
<dbReference type="AlphaFoldDB" id="A0A8J3G3M5"/>
<accession>A0A8J3G3M5</accession>
<comment type="caution">
    <text evidence="1">The sequence shown here is derived from an EMBL/GenBank/DDBJ whole genome shotgun (WGS) entry which is preliminary data.</text>
</comment>
<evidence type="ECO:0000313" key="2">
    <source>
        <dbReference type="Proteomes" id="UP000634004"/>
    </source>
</evidence>
<gene>
    <name evidence="1" type="ORF">GCM10009069_29660</name>
</gene>
<organism evidence="1 2">
    <name type="scientific">Algimonas arctica</name>
    <dbReference type="NCBI Taxonomy" id="1479486"/>
    <lineage>
        <taxon>Bacteria</taxon>
        <taxon>Pseudomonadati</taxon>
        <taxon>Pseudomonadota</taxon>
        <taxon>Alphaproteobacteria</taxon>
        <taxon>Maricaulales</taxon>
        <taxon>Robiginitomaculaceae</taxon>
        <taxon>Algimonas</taxon>
    </lineage>
</organism>
<name>A0A8J3G3M5_9PROT</name>
<dbReference type="RefSeq" id="WP_189499683.1">
    <property type="nucleotide sequence ID" value="NZ_BMZH01000025.1"/>
</dbReference>
<reference evidence="1" key="2">
    <citation type="submission" date="2020-09" db="EMBL/GenBank/DDBJ databases">
        <authorList>
            <person name="Sun Q."/>
            <person name="Kim S."/>
        </authorList>
    </citation>
    <scope>NUCLEOTIDE SEQUENCE</scope>
    <source>
        <strain evidence="1">KCTC 32513</strain>
    </source>
</reference>